<proteinExistence type="predicted"/>
<dbReference type="EMBL" id="JARBDR010000919">
    <property type="protein sequence ID" value="KAJ8300278.1"/>
    <property type="molecule type" value="Genomic_DNA"/>
</dbReference>
<protein>
    <recommendedName>
        <fullName evidence="8">SRCR domain-containing protein</fullName>
    </recommendedName>
</protein>
<dbReference type="PROSITE" id="PS00420">
    <property type="entry name" value="SRCR_1"/>
    <property type="match status" value="1"/>
</dbReference>
<dbReference type="InterPro" id="IPR001190">
    <property type="entry name" value="SRCR"/>
</dbReference>
<keyword evidence="2" id="KW-0677">Repeat</keyword>
<dbReference type="Gene3D" id="3.10.250.10">
    <property type="entry name" value="SRCR-like domain"/>
    <property type="match status" value="5"/>
</dbReference>
<keyword evidence="10" id="KW-1185">Reference proteome</keyword>
<dbReference type="SMART" id="SM00202">
    <property type="entry name" value="SR"/>
    <property type="match status" value="5"/>
</dbReference>
<feature type="domain" description="SRCR" evidence="8">
    <location>
        <begin position="149"/>
        <end position="252"/>
    </location>
</feature>
<dbReference type="PROSITE" id="PS50287">
    <property type="entry name" value="SRCR_2"/>
    <property type="match status" value="5"/>
</dbReference>
<accession>A0ABQ9E4E6</accession>
<feature type="domain" description="SRCR" evidence="8">
    <location>
        <begin position="419"/>
        <end position="524"/>
    </location>
</feature>
<dbReference type="InterPro" id="IPR036772">
    <property type="entry name" value="SRCR-like_dom_sf"/>
</dbReference>
<feature type="disulfide bond" evidence="5">
    <location>
        <begin position="462"/>
        <end position="523"/>
    </location>
</feature>
<gene>
    <name evidence="9" type="ORF">KUTeg_021797</name>
</gene>
<evidence type="ECO:0000256" key="4">
    <source>
        <dbReference type="ARBA" id="ARBA00023180"/>
    </source>
</evidence>
<feature type="domain" description="SRCR" evidence="8">
    <location>
        <begin position="534"/>
        <end position="637"/>
    </location>
</feature>
<evidence type="ECO:0000256" key="2">
    <source>
        <dbReference type="ARBA" id="ARBA00022737"/>
    </source>
</evidence>
<evidence type="ECO:0000256" key="3">
    <source>
        <dbReference type="ARBA" id="ARBA00023157"/>
    </source>
</evidence>
<reference evidence="9 10" key="1">
    <citation type="submission" date="2022-12" db="EMBL/GenBank/DDBJ databases">
        <title>Chromosome-level genome of Tegillarca granosa.</title>
        <authorList>
            <person name="Kim J."/>
        </authorList>
    </citation>
    <scope>NUCLEOTIDE SEQUENCE [LARGE SCALE GENOMIC DNA]</scope>
    <source>
        <strain evidence="9">Teg-2019</strain>
        <tissue evidence="9">Adductor muscle</tissue>
    </source>
</reference>
<feature type="compositionally biased region" description="Acidic residues" evidence="6">
    <location>
        <begin position="719"/>
        <end position="732"/>
    </location>
</feature>
<dbReference type="Proteomes" id="UP001217089">
    <property type="component" value="Unassembled WGS sequence"/>
</dbReference>
<feature type="disulfide bond" evidence="5">
    <location>
        <begin position="221"/>
        <end position="231"/>
    </location>
</feature>
<feature type="region of interest" description="Disordered" evidence="6">
    <location>
        <begin position="714"/>
        <end position="760"/>
    </location>
</feature>
<evidence type="ECO:0000256" key="6">
    <source>
        <dbReference type="SAM" id="MobiDB-lite"/>
    </source>
</evidence>
<feature type="disulfide bond" evidence="5">
    <location>
        <begin position="331"/>
        <end position="341"/>
    </location>
</feature>
<keyword evidence="4" id="KW-0325">Glycoprotein</keyword>
<sequence length="760" mass="86159">MFFVYLLLTTVTGQEVQHNVRLIGGISWGRVEIYHNGIWGTVCSDTWGNVEARVVCRTAWVQILWLKLLTKILLTLSYDAIFRQGNSTDTTFGSEDGLRSWLSDVRCNGDEYSLHHCQHSGYGVHNCSQNKNVGVRCYNYDYVKNHLPTRLSLGPTVYEGHVEVEINGMWGGICDTKWNDINAQVVCRSLGIDTYYAMAVPKSGYAADNVVFPVWLTNVICNGSESNIGLCQYELWDQTSCLPNKTAGVICYRTVKDYIRLVDGNSSKEGRVEFYYRGQWGAFCGRWDDNHAKVVCRNLGFSGGVGLKNGVFGDGIYGNGNGKFWAQWIDCKGNETKITDCQNQFSYFDDKCVLAEPIANRYAPWRSPPQLLKNVHCWRDLNNLQDCRYEFWKPNMYGNDCRMYKDVFVGVNCIQNNYIRLVDGKFLKEGRIEIFRKGHWGGMCNIDRNYKAFGSDEAKTVCKTLGYSGGIPMEVNLYGKIDRTSIYTYDCGKFSRHIGECFQKDYASFTTSACNTFQSAVRCIEEDVPKELPVKLVYGEHDWEGIVEVLYDGIWWNICMDDWDINAARVVCRALGLRSFFAVPVPGVDFGKTDSPVLFQRLLCKGNETKIGACRYQIYKGDWRCRGTHTKAGVKCLKGIEVFNTTASKVDNKTEIECSETEQQYGYVNEVSDTNIIIYGVTSGLVMYAVIVTILTLVLAYLYLKLKQHRKTERQVEESLSEESGSDGEDKIEDTGNKPTTIITDGATEVKIEDKDRTEL</sequence>
<dbReference type="PRINTS" id="PR00258">
    <property type="entry name" value="SPERACTRCPTR"/>
</dbReference>
<dbReference type="PANTHER" id="PTHR19331">
    <property type="entry name" value="SCAVENGER RECEPTOR DOMAIN-CONTAINING"/>
    <property type="match status" value="1"/>
</dbReference>
<organism evidence="9 10">
    <name type="scientific">Tegillarca granosa</name>
    <name type="common">Malaysian cockle</name>
    <name type="synonym">Anadara granosa</name>
    <dbReference type="NCBI Taxonomy" id="220873"/>
    <lineage>
        <taxon>Eukaryota</taxon>
        <taxon>Metazoa</taxon>
        <taxon>Spiralia</taxon>
        <taxon>Lophotrochozoa</taxon>
        <taxon>Mollusca</taxon>
        <taxon>Bivalvia</taxon>
        <taxon>Autobranchia</taxon>
        <taxon>Pteriomorphia</taxon>
        <taxon>Arcoida</taxon>
        <taxon>Arcoidea</taxon>
        <taxon>Arcidae</taxon>
        <taxon>Tegillarca</taxon>
    </lineage>
</organism>
<name>A0ABQ9E4E6_TEGGR</name>
<comment type="caution">
    <text evidence="5">Lacks conserved residue(s) required for the propagation of feature annotation.</text>
</comment>
<feature type="disulfide bond" evidence="5">
    <location>
        <begin position="491"/>
        <end position="501"/>
    </location>
</feature>
<evidence type="ECO:0000313" key="10">
    <source>
        <dbReference type="Proteomes" id="UP001217089"/>
    </source>
</evidence>
<feature type="compositionally biased region" description="Basic and acidic residues" evidence="6">
    <location>
        <begin position="748"/>
        <end position="760"/>
    </location>
</feature>
<feature type="transmembrane region" description="Helical" evidence="7">
    <location>
        <begin position="676"/>
        <end position="704"/>
    </location>
</feature>
<keyword evidence="7" id="KW-0812">Transmembrane</keyword>
<evidence type="ECO:0000259" key="8">
    <source>
        <dbReference type="PROSITE" id="PS50287"/>
    </source>
</evidence>
<comment type="caution">
    <text evidence="9">The sequence shown here is derived from an EMBL/GenBank/DDBJ whole genome shotgun (WGS) entry which is preliminary data.</text>
</comment>
<feature type="domain" description="SRCR" evidence="8">
    <location>
        <begin position="20"/>
        <end position="138"/>
    </location>
</feature>
<evidence type="ECO:0000256" key="5">
    <source>
        <dbReference type="PROSITE-ProRule" id="PRU00196"/>
    </source>
</evidence>
<keyword evidence="3 5" id="KW-1015">Disulfide bond</keyword>
<feature type="disulfide bond" evidence="5">
    <location>
        <begin position="604"/>
        <end position="614"/>
    </location>
</feature>
<feature type="disulfide bond" evidence="5">
    <location>
        <begin position="107"/>
        <end position="117"/>
    </location>
</feature>
<dbReference type="Pfam" id="PF00530">
    <property type="entry name" value="SRCR"/>
    <property type="match status" value="5"/>
</dbReference>
<keyword evidence="7" id="KW-0472">Membrane</keyword>
<evidence type="ECO:0000313" key="9">
    <source>
        <dbReference type="EMBL" id="KAJ8300278.1"/>
    </source>
</evidence>
<dbReference type="PANTHER" id="PTHR19331:SF465">
    <property type="entry name" value="EGG PEPTIDE SPERACT RECEPTOR"/>
    <property type="match status" value="1"/>
</dbReference>
<keyword evidence="7" id="KW-1133">Transmembrane helix</keyword>
<keyword evidence="1" id="KW-0732">Signal</keyword>
<evidence type="ECO:0000256" key="1">
    <source>
        <dbReference type="ARBA" id="ARBA00022729"/>
    </source>
</evidence>
<evidence type="ECO:0000256" key="7">
    <source>
        <dbReference type="SAM" id="Phobius"/>
    </source>
</evidence>
<feature type="domain" description="SRCR" evidence="8">
    <location>
        <begin position="259"/>
        <end position="378"/>
    </location>
</feature>
<dbReference type="SUPFAM" id="SSF56487">
    <property type="entry name" value="SRCR-like"/>
    <property type="match status" value="5"/>
</dbReference>